<organism evidence="2 3">
    <name type="scientific">Paraprevotella clara YIT 11840</name>
    <dbReference type="NCBI Taxonomy" id="762968"/>
    <lineage>
        <taxon>Bacteria</taxon>
        <taxon>Pseudomonadati</taxon>
        <taxon>Bacteroidota</taxon>
        <taxon>Bacteroidia</taxon>
        <taxon>Bacteroidales</taxon>
        <taxon>Prevotellaceae</taxon>
        <taxon>Paraprevotella</taxon>
    </lineage>
</organism>
<sequence length="72" mass="8611">MYGGKRHRKTNKETENNYRKPENQSHHNDFPIYGKNKRRKRRTKGPLLSCPLSSRANGTFPKYQKIFYTLLL</sequence>
<evidence type="ECO:0000313" key="3">
    <source>
        <dbReference type="Proteomes" id="UP000003598"/>
    </source>
</evidence>
<feature type="region of interest" description="Disordered" evidence="1">
    <location>
        <begin position="1"/>
        <end position="54"/>
    </location>
</feature>
<feature type="compositionally biased region" description="Basic residues" evidence="1">
    <location>
        <begin position="1"/>
        <end position="10"/>
    </location>
</feature>
<name>G5SUJ7_9BACT</name>
<protein>
    <submittedName>
        <fullName evidence="2">Uncharacterized protein</fullName>
    </submittedName>
</protein>
<proteinExistence type="predicted"/>
<evidence type="ECO:0000313" key="2">
    <source>
        <dbReference type="EMBL" id="EHG98914.1"/>
    </source>
</evidence>
<dbReference type="HOGENOM" id="CLU_2718644_0_0_10"/>
<reference evidence="2 3" key="1">
    <citation type="submission" date="2011-03" db="EMBL/GenBank/DDBJ databases">
        <authorList>
            <person name="Weinstock G."/>
            <person name="Sodergren E."/>
            <person name="Clifton S."/>
            <person name="Fulton L."/>
            <person name="Fulton B."/>
            <person name="Courtney L."/>
            <person name="Fronick C."/>
            <person name="Harrison M."/>
            <person name="Strong C."/>
            <person name="Farmer C."/>
            <person name="Delahaunty K."/>
            <person name="Markovic C."/>
            <person name="Hall O."/>
            <person name="Minx P."/>
            <person name="Tomlinson C."/>
            <person name="Mitreva M."/>
            <person name="Hou S."/>
            <person name="Chen J."/>
            <person name="Wollam A."/>
            <person name="Pepin K.H."/>
            <person name="Johnson M."/>
            <person name="Bhonagiri V."/>
            <person name="Zhang X."/>
            <person name="Suruliraj S."/>
            <person name="Warren W."/>
            <person name="Chinwalla A."/>
            <person name="Mardis E.R."/>
            <person name="Wilson R.K."/>
        </authorList>
    </citation>
    <scope>NUCLEOTIDE SEQUENCE [LARGE SCALE GENOMIC DNA]</scope>
    <source>
        <strain evidence="2 3">YIT 11840</strain>
    </source>
</reference>
<dbReference type="STRING" id="762968.HMPREF9441_03057"/>
<evidence type="ECO:0000256" key="1">
    <source>
        <dbReference type="SAM" id="MobiDB-lite"/>
    </source>
</evidence>
<accession>G5SUJ7</accession>
<comment type="caution">
    <text evidence="2">The sequence shown here is derived from an EMBL/GenBank/DDBJ whole genome shotgun (WGS) entry which is preliminary data.</text>
</comment>
<keyword evidence="3" id="KW-1185">Reference proteome</keyword>
<dbReference type="AlphaFoldDB" id="G5SUJ7"/>
<feature type="compositionally biased region" description="Basic and acidic residues" evidence="1">
    <location>
        <begin position="11"/>
        <end position="29"/>
    </location>
</feature>
<dbReference type="Proteomes" id="UP000003598">
    <property type="component" value="Unassembled WGS sequence"/>
</dbReference>
<gene>
    <name evidence="2" type="ORF">HMPREF9441_03057</name>
</gene>
<feature type="compositionally biased region" description="Basic residues" evidence="1">
    <location>
        <begin position="35"/>
        <end position="44"/>
    </location>
</feature>
<dbReference type="EMBL" id="AFFY01000047">
    <property type="protein sequence ID" value="EHG98914.1"/>
    <property type="molecule type" value="Genomic_DNA"/>
</dbReference>